<dbReference type="AlphaFoldDB" id="A0A1D1W4S7"/>
<comment type="caution">
    <text evidence="1">The sequence shown here is derived from an EMBL/GenBank/DDBJ whole genome shotgun (WGS) entry which is preliminary data.</text>
</comment>
<dbReference type="EMBL" id="BDGG01000017">
    <property type="protein sequence ID" value="GAV08266.1"/>
    <property type="molecule type" value="Genomic_DNA"/>
</dbReference>
<gene>
    <name evidence="1" type="primary">RvY_17983</name>
    <name evidence="1" type="synonym">RvY_17983.3</name>
    <name evidence="1" type="ORF">RvY_17983-3</name>
</gene>
<evidence type="ECO:0000313" key="1">
    <source>
        <dbReference type="EMBL" id="GAV08266.1"/>
    </source>
</evidence>
<protein>
    <submittedName>
        <fullName evidence="1">Uncharacterized protein</fullName>
    </submittedName>
</protein>
<keyword evidence="2" id="KW-1185">Reference proteome</keyword>
<reference evidence="1 2" key="1">
    <citation type="journal article" date="2016" name="Nat. Commun.">
        <title>Extremotolerant tardigrade genome and improved radiotolerance of human cultured cells by tardigrade-unique protein.</title>
        <authorList>
            <person name="Hashimoto T."/>
            <person name="Horikawa D.D."/>
            <person name="Saito Y."/>
            <person name="Kuwahara H."/>
            <person name="Kozuka-Hata H."/>
            <person name="Shin-I T."/>
            <person name="Minakuchi Y."/>
            <person name="Ohishi K."/>
            <person name="Motoyama A."/>
            <person name="Aizu T."/>
            <person name="Enomoto A."/>
            <person name="Kondo K."/>
            <person name="Tanaka S."/>
            <person name="Hara Y."/>
            <person name="Koshikawa S."/>
            <person name="Sagara H."/>
            <person name="Miura T."/>
            <person name="Yokobori S."/>
            <person name="Miyagawa K."/>
            <person name="Suzuki Y."/>
            <person name="Kubo T."/>
            <person name="Oyama M."/>
            <person name="Kohara Y."/>
            <person name="Fujiyama A."/>
            <person name="Arakawa K."/>
            <person name="Katayama T."/>
            <person name="Toyoda A."/>
            <person name="Kunieda T."/>
        </authorList>
    </citation>
    <scope>NUCLEOTIDE SEQUENCE [LARGE SCALE GENOMIC DNA]</scope>
    <source>
        <strain evidence="1 2">YOKOZUNA-1</strain>
    </source>
</reference>
<sequence>MSKKRMRSHSIWLAQNFTLCNFGGSPATDVPDTLSKSASGIPFVCESFLRHNHKRSLNMSQKTAKVIGIAIKMRASVTPTAIGSLCL</sequence>
<accession>A0A1D1W4S7</accession>
<dbReference type="Proteomes" id="UP000186922">
    <property type="component" value="Unassembled WGS sequence"/>
</dbReference>
<name>A0A1D1W4S7_RAMVA</name>
<organism evidence="1 2">
    <name type="scientific">Ramazzottius varieornatus</name>
    <name type="common">Water bear</name>
    <name type="synonym">Tardigrade</name>
    <dbReference type="NCBI Taxonomy" id="947166"/>
    <lineage>
        <taxon>Eukaryota</taxon>
        <taxon>Metazoa</taxon>
        <taxon>Ecdysozoa</taxon>
        <taxon>Tardigrada</taxon>
        <taxon>Eutardigrada</taxon>
        <taxon>Parachela</taxon>
        <taxon>Hypsibioidea</taxon>
        <taxon>Ramazzottiidae</taxon>
        <taxon>Ramazzottius</taxon>
    </lineage>
</organism>
<proteinExistence type="predicted"/>
<evidence type="ECO:0000313" key="2">
    <source>
        <dbReference type="Proteomes" id="UP000186922"/>
    </source>
</evidence>